<dbReference type="Proteomes" id="UP000834106">
    <property type="component" value="Chromosome 2"/>
</dbReference>
<dbReference type="Gene3D" id="3.30.70.3000">
    <property type="match status" value="1"/>
</dbReference>
<organism evidence="1 2">
    <name type="scientific">Fraxinus pennsylvanica</name>
    <dbReference type="NCBI Taxonomy" id="56036"/>
    <lineage>
        <taxon>Eukaryota</taxon>
        <taxon>Viridiplantae</taxon>
        <taxon>Streptophyta</taxon>
        <taxon>Embryophyta</taxon>
        <taxon>Tracheophyta</taxon>
        <taxon>Spermatophyta</taxon>
        <taxon>Magnoliopsida</taxon>
        <taxon>eudicotyledons</taxon>
        <taxon>Gunneridae</taxon>
        <taxon>Pentapetalae</taxon>
        <taxon>asterids</taxon>
        <taxon>lamiids</taxon>
        <taxon>Lamiales</taxon>
        <taxon>Oleaceae</taxon>
        <taxon>Oleeae</taxon>
        <taxon>Fraxinus</taxon>
    </lineage>
</organism>
<dbReference type="GO" id="GO:0000287">
    <property type="term" value="F:magnesium ion binding"/>
    <property type="evidence" value="ECO:0007669"/>
    <property type="project" value="InterPro"/>
</dbReference>
<dbReference type="GO" id="GO:0008193">
    <property type="term" value="F:tRNA guanylyltransferase activity"/>
    <property type="evidence" value="ECO:0007669"/>
    <property type="project" value="InterPro"/>
</dbReference>
<dbReference type="EMBL" id="OU503037">
    <property type="protein sequence ID" value="CAI9756893.1"/>
    <property type="molecule type" value="Genomic_DNA"/>
</dbReference>
<dbReference type="InterPro" id="IPR038469">
    <property type="entry name" value="tRNAHis_GuaTrfase_Thg1_sf"/>
</dbReference>
<evidence type="ECO:0000313" key="1">
    <source>
        <dbReference type="EMBL" id="CAI9756893.1"/>
    </source>
</evidence>
<sequence>MNLTGGWGNVGKVGVIGLVGRAGGGRLRSVDRAAVRVQHIVKYNRDGSPVQRLRMKAIKVHSKNIASRSFWKDYLCLCKELGQFEEDVNKIKPDYVKSFLHGSKLMPSTWIVIRIDGCHFHR</sequence>
<dbReference type="AlphaFoldDB" id="A0AAD1YTC2"/>
<dbReference type="GO" id="GO:0006400">
    <property type="term" value="P:tRNA modification"/>
    <property type="evidence" value="ECO:0007669"/>
    <property type="project" value="InterPro"/>
</dbReference>
<dbReference type="PANTHER" id="PTHR12729">
    <property type="entry name" value="TRNA(HIS) GUANYLYLTRANSFERASE-RELATED"/>
    <property type="match status" value="1"/>
</dbReference>
<reference evidence="1" key="1">
    <citation type="submission" date="2023-05" db="EMBL/GenBank/DDBJ databases">
        <authorList>
            <person name="Huff M."/>
        </authorList>
    </citation>
    <scope>NUCLEOTIDE SEQUENCE</scope>
</reference>
<accession>A0AAD1YTC2</accession>
<dbReference type="InterPro" id="IPR007537">
    <property type="entry name" value="tRNAHis_GuaTrfase_Thg1"/>
</dbReference>
<dbReference type="PANTHER" id="PTHR12729:SF6">
    <property type="entry name" value="TRNA(HIS) GUANYLYLTRANSFERASE-RELATED"/>
    <property type="match status" value="1"/>
</dbReference>
<protein>
    <submittedName>
        <fullName evidence="1">Uncharacterized protein</fullName>
    </submittedName>
</protein>
<keyword evidence="2" id="KW-1185">Reference proteome</keyword>
<evidence type="ECO:0000313" key="2">
    <source>
        <dbReference type="Proteomes" id="UP000834106"/>
    </source>
</evidence>
<gene>
    <name evidence="1" type="ORF">FPE_LOCUS4323</name>
</gene>
<proteinExistence type="predicted"/>
<name>A0AAD1YTC2_9LAMI</name>